<dbReference type="Pfam" id="PF06985">
    <property type="entry name" value="HET"/>
    <property type="match status" value="1"/>
</dbReference>
<dbReference type="Proteomes" id="UP000193240">
    <property type="component" value="Unassembled WGS sequence"/>
</dbReference>
<dbReference type="STRING" id="105696.A0A1Y2MB75"/>
<accession>A0A1Y2MB75</accession>
<dbReference type="InterPro" id="IPR010730">
    <property type="entry name" value="HET"/>
</dbReference>
<sequence length="529" mass="59814">LANSCVSYRSPPNTSATFCQSLAMRWFVDCIANHPKCRDIRSPHNWLPTRLIDVGLAGSLQPPRLISTIGLNHNYTPSYVTLTHRWASNHVVKLKTSNLGSFMERIPGENLSQTFIDSIEFTRSLGVRYIWIDSLCILQDSSEDWQAEALQMDSVYRNSICNIAATGSSDSGGGLFQDRDEAWVIPEEVEIQYRGHNRVYLASLQSLWGKWVSRSSLNRRGWVFQERLLSPRTLHFSSQLFWECRTLQACETFPGGMPESEQHYEDLEGAVYPISQKDWLDPSRSLGNWCSLVEIYGRCSITKPEDRLIAIAGVAKSWQPLLDDMYLAGLWTKDLPWNLVWSLANVEGDLTVPTSYRCPSWSWASLDYNSALINDLLIDESSRISPLVTIGQPFLEPLGTDLFGALRTGYLSLTGQIGELFHITHNSHEGDWINGCYSYEILIDVASRRIDHMSIRCMPLFAWLNGAGHTIIECLLLQPAGKGVSSYIRTGLLKVSVDLKDTLPEEIKWVPEAFLLNQNLAVLHTIFLY</sequence>
<keyword evidence="3" id="KW-1185">Reference proteome</keyword>
<reference evidence="2 3" key="1">
    <citation type="journal article" date="2017" name="Genome Announc.">
        <title>Genome sequence of the saprophytic ascomycete Epicoccum nigrum ICMP 19927 strain isolated from New Zealand.</title>
        <authorList>
            <person name="Fokin M."/>
            <person name="Fleetwood D."/>
            <person name="Weir B.S."/>
            <person name="Villas-Boas S.G."/>
        </authorList>
    </citation>
    <scope>NUCLEOTIDE SEQUENCE [LARGE SCALE GENOMIC DNA]</scope>
    <source>
        <strain evidence="2 3">ICMP 19927</strain>
    </source>
</reference>
<gene>
    <name evidence="2" type="ORF">B5807_02967</name>
</gene>
<dbReference type="EMBL" id="KZ107839">
    <property type="protein sequence ID" value="OSS53241.1"/>
    <property type="molecule type" value="Genomic_DNA"/>
</dbReference>
<protein>
    <recommendedName>
        <fullName evidence="1">Heterokaryon incompatibility domain-containing protein</fullName>
    </recommendedName>
</protein>
<dbReference type="InParanoid" id="A0A1Y2MB75"/>
<feature type="non-terminal residue" evidence="2">
    <location>
        <position position="1"/>
    </location>
</feature>
<dbReference type="PANTHER" id="PTHR33112">
    <property type="entry name" value="DOMAIN PROTEIN, PUTATIVE-RELATED"/>
    <property type="match status" value="1"/>
</dbReference>
<dbReference type="OMA" id="QIFWECF"/>
<dbReference type="AlphaFoldDB" id="A0A1Y2MB75"/>
<evidence type="ECO:0000313" key="3">
    <source>
        <dbReference type="Proteomes" id="UP000193240"/>
    </source>
</evidence>
<name>A0A1Y2MB75_EPING</name>
<feature type="domain" description="Heterokaryon incompatibility" evidence="1">
    <location>
        <begin position="79"/>
        <end position="226"/>
    </location>
</feature>
<organism evidence="2 3">
    <name type="scientific">Epicoccum nigrum</name>
    <name type="common">Soil fungus</name>
    <name type="synonym">Epicoccum purpurascens</name>
    <dbReference type="NCBI Taxonomy" id="105696"/>
    <lineage>
        <taxon>Eukaryota</taxon>
        <taxon>Fungi</taxon>
        <taxon>Dikarya</taxon>
        <taxon>Ascomycota</taxon>
        <taxon>Pezizomycotina</taxon>
        <taxon>Dothideomycetes</taxon>
        <taxon>Pleosporomycetidae</taxon>
        <taxon>Pleosporales</taxon>
        <taxon>Pleosporineae</taxon>
        <taxon>Didymellaceae</taxon>
        <taxon>Epicoccum</taxon>
    </lineage>
</organism>
<evidence type="ECO:0000259" key="1">
    <source>
        <dbReference type="Pfam" id="PF06985"/>
    </source>
</evidence>
<dbReference type="PANTHER" id="PTHR33112:SF10">
    <property type="entry name" value="TOL"/>
    <property type="match status" value="1"/>
</dbReference>
<evidence type="ECO:0000313" key="2">
    <source>
        <dbReference type="EMBL" id="OSS53241.1"/>
    </source>
</evidence>
<proteinExistence type="predicted"/>